<reference evidence="6 7" key="1">
    <citation type="submission" date="2020-08" db="EMBL/GenBank/DDBJ databases">
        <title>Plant Genome Project.</title>
        <authorList>
            <person name="Zhang R.-G."/>
        </authorList>
    </citation>
    <scope>NUCLEOTIDE SEQUENCE [LARGE SCALE GENOMIC DNA]</scope>
    <source>
        <tissue evidence="6">Rhizome</tissue>
    </source>
</reference>
<comment type="similarity">
    <text evidence="1">Belongs to the bHLH protein family.</text>
</comment>
<dbReference type="Gene3D" id="4.10.280.10">
    <property type="entry name" value="Helix-loop-helix DNA-binding domain"/>
    <property type="match status" value="1"/>
</dbReference>
<dbReference type="PROSITE" id="PS50888">
    <property type="entry name" value="BHLH"/>
    <property type="match status" value="1"/>
</dbReference>
<dbReference type="SMART" id="SM00353">
    <property type="entry name" value="HLH"/>
    <property type="match status" value="1"/>
</dbReference>
<evidence type="ECO:0000256" key="3">
    <source>
        <dbReference type="ARBA" id="ARBA00023163"/>
    </source>
</evidence>
<dbReference type="EMBL" id="JACMSC010000019">
    <property type="protein sequence ID" value="KAG6473265.1"/>
    <property type="molecule type" value="Genomic_DNA"/>
</dbReference>
<accession>A0A8J5C969</accession>
<feature type="region of interest" description="Disordered" evidence="4">
    <location>
        <begin position="195"/>
        <end position="245"/>
    </location>
</feature>
<dbReference type="GO" id="GO:0003700">
    <property type="term" value="F:DNA-binding transcription factor activity"/>
    <property type="evidence" value="ECO:0007669"/>
    <property type="project" value="InterPro"/>
</dbReference>
<evidence type="ECO:0000313" key="7">
    <source>
        <dbReference type="Proteomes" id="UP000734854"/>
    </source>
</evidence>
<dbReference type="GO" id="GO:0006351">
    <property type="term" value="P:DNA-templated transcription"/>
    <property type="evidence" value="ECO:0007669"/>
    <property type="project" value="InterPro"/>
</dbReference>
<name>A0A8J5C969_ZINOF</name>
<dbReference type="Pfam" id="PF00010">
    <property type="entry name" value="HLH"/>
    <property type="match status" value="1"/>
</dbReference>
<feature type="compositionally biased region" description="Basic and acidic residues" evidence="4">
    <location>
        <begin position="198"/>
        <end position="208"/>
    </location>
</feature>
<feature type="domain" description="BHLH" evidence="5">
    <location>
        <begin position="232"/>
        <end position="300"/>
    </location>
</feature>
<dbReference type="InterPro" id="IPR044295">
    <property type="entry name" value="BIM1/2/3"/>
</dbReference>
<evidence type="ECO:0000256" key="1">
    <source>
        <dbReference type="ARBA" id="ARBA00005510"/>
    </source>
</evidence>
<keyword evidence="7" id="KW-1185">Reference proteome</keyword>
<comment type="caution">
    <text evidence="6">The sequence shown here is derived from an EMBL/GenBank/DDBJ whole genome shotgun (WGS) entry which is preliminary data.</text>
</comment>
<dbReference type="AlphaFoldDB" id="A0A8J5C969"/>
<organism evidence="6 7">
    <name type="scientific">Zingiber officinale</name>
    <name type="common">Ginger</name>
    <name type="synonym">Amomum zingiber</name>
    <dbReference type="NCBI Taxonomy" id="94328"/>
    <lineage>
        <taxon>Eukaryota</taxon>
        <taxon>Viridiplantae</taxon>
        <taxon>Streptophyta</taxon>
        <taxon>Embryophyta</taxon>
        <taxon>Tracheophyta</taxon>
        <taxon>Spermatophyta</taxon>
        <taxon>Magnoliopsida</taxon>
        <taxon>Liliopsida</taxon>
        <taxon>Zingiberales</taxon>
        <taxon>Zingiberaceae</taxon>
        <taxon>Zingiber</taxon>
    </lineage>
</organism>
<dbReference type="PANTHER" id="PTHR46412:SF6">
    <property type="entry name" value="TRANSCRIPTION FACTOR BIM2"/>
    <property type="match status" value="1"/>
</dbReference>
<dbReference type="Proteomes" id="UP000734854">
    <property type="component" value="Unassembled WGS sequence"/>
</dbReference>
<dbReference type="InterPro" id="IPR036638">
    <property type="entry name" value="HLH_DNA-bd_sf"/>
</dbReference>
<dbReference type="GO" id="GO:0046983">
    <property type="term" value="F:protein dimerization activity"/>
    <property type="evidence" value="ECO:0007669"/>
    <property type="project" value="InterPro"/>
</dbReference>
<evidence type="ECO:0000259" key="5">
    <source>
        <dbReference type="PROSITE" id="PS50888"/>
    </source>
</evidence>
<protein>
    <recommendedName>
        <fullName evidence="5">BHLH domain-containing protein</fullName>
    </recommendedName>
</protein>
<feature type="compositionally biased region" description="Basic and acidic residues" evidence="4">
    <location>
        <begin position="215"/>
        <end position="227"/>
    </location>
</feature>
<proteinExistence type="inferred from homology"/>
<dbReference type="SUPFAM" id="SSF47459">
    <property type="entry name" value="HLH, helix-loop-helix DNA-binding domain"/>
    <property type="match status" value="1"/>
</dbReference>
<dbReference type="InterPro" id="IPR011598">
    <property type="entry name" value="bHLH_dom"/>
</dbReference>
<evidence type="ECO:0000256" key="4">
    <source>
        <dbReference type="SAM" id="MobiDB-lite"/>
    </source>
</evidence>
<keyword evidence="3" id="KW-0804">Transcription</keyword>
<gene>
    <name evidence="6" type="ORF">ZIOFF_067178</name>
</gene>
<evidence type="ECO:0000256" key="2">
    <source>
        <dbReference type="ARBA" id="ARBA00023015"/>
    </source>
</evidence>
<keyword evidence="2" id="KW-0805">Transcription regulation</keyword>
<dbReference type="PANTHER" id="PTHR46412">
    <property type="entry name" value="BES1-INTERACTING MYC-LIKE PROTEIN"/>
    <property type="match status" value="1"/>
</dbReference>
<feature type="region of interest" description="Disordered" evidence="4">
    <location>
        <begin position="512"/>
        <end position="554"/>
    </location>
</feature>
<dbReference type="CDD" id="cd11453">
    <property type="entry name" value="bHLH_AtBIM_like"/>
    <property type="match status" value="1"/>
</dbReference>
<sequence>MELEGKKVTHDFLSLYSSDPSFQLPDPRSSSRGFSLKTRDFLRPLEKEEGYGNDVAEVPATVKAVIQAEGVLPSGVGAYTVSHVPHAAAIVKASGSARGFPILSEAKSEPDYGSRSTATSYGSLAGGASYTLWDEKDTVSRGQWPSCFPTAHGSSGPTSVACVGDDIGTSGRHDPAWERKQFMVLASSVPIRGCNRSNNDEEFGKREGSSAGKDLSIKVEENARCNDQRPNTPRSKHSATEQRRRCKINDRQASSSLSWMKTMIFKHCGFHILRGIMPHSDQKRDKASFLLEVIEYIRFLQEKVQKYESSNPECGQDDVKLMPWKFSLQKNSSHVPANGLSVSHVVSDDSSTPTHIYSKKVNESSIPSVAFPTPTSITLNQQKTFVVSGGISYKKTMDAINLAPTHNLLFPLGRENNTTDRLQPKSLEAHNTASQDQCGWLRSCGLADGAVVRQGLYEKETLIIDEGTINVSTAYSHELLNTLIQTLQSSGINLSQANISVQIDLGKRAVNKRPGSTTCTNKDKEDSGSYNQAKGCSRSRALVEEPSESSKRLKTHDQLLAAYLDSS</sequence>
<evidence type="ECO:0000313" key="6">
    <source>
        <dbReference type="EMBL" id="KAG6473265.1"/>
    </source>
</evidence>